<feature type="domain" description="SET" evidence="2">
    <location>
        <begin position="176"/>
        <end position="370"/>
    </location>
</feature>
<dbReference type="OrthoDB" id="265717at2759"/>
<dbReference type="InterPro" id="IPR001214">
    <property type="entry name" value="SET_dom"/>
</dbReference>
<dbReference type="InterPro" id="IPR046341">
    <property type="entry name" value="SET_dom_sf"/>
</dbReference>
<dbReference type="Pfam" id="PF00856">
    <property type="entry name" value="SET"/>
    <property type="match status" value="2"/>
</dbReference>
<evidence type="ECO:0000256" key="1">
    <source>
        <dbReference type="SAM" id="SignalP"/>
    </source>
</evidence>
<reference evidence="3 4" key="1">
    <citation type="submission" date="2019-05" db="EMBL/GenBank/DDBJ databases">
        <title>Emergence of the Ug99 lineage of the wheat stem rust pathogen through somatic hybridization.</title>
        <authorList>
            <person name="Li F."/>
            <person name="Upadhyaya N.M."/>
            <person name="Sperschneider J."/>
            <person name="Matny O."/>
            <person name="Nguyen-Phuc H."/>
            <person name="Mago R."/>
            <person name="Raley C."/>
            <person name="Miller M.E."/>
            <person name="Silverstein K.A.T."/>
            <person name="Henningsen E."/>
            <person name="Hirsch C.D."/>
            <person name="Visser B."/>
            <person name="Pretorius Z.A."/>
            <person name="Steffenson B.J."/>
            <person name="Schwessinger B."/>
            <person name="Dodds P.N."/>
            <person name="Figueroa M."/>
        </authorList>
    </citation>
    <scope>NUCLEOTIDE SEQUENCE [LARGE SCALE GENOMIC DNA]</scope>
    <source>
        <strain evidence="3">21-0</strain>
    </source>
</reference>
<organism evidence="3 4">
    <name type="scientific">Puccinia graminis f. sp. tritici</name>
    <dbReference type="NCBI Taxonomy" id="56615"/>
    <lineage>
        <taxon>Eukaryota</taxon>
        <taxon>Fungi</taxon>
        <taxon>Dikarya</taxon>
        <taxon>Basidiomycota</taxon>
        <taxon>Pucciniomycotina</taxon>
        <taxon>Pucciniomycetes</taxon>
        <taxon>Pucciniales</taxon>
        <taxon>Pucciniaceae</taxon>
        <taxon>Puccinia</taxon>
    </lineage>
</organism>
<name>A0A5B0QIF2_PUCGR</name>
<dbReference type="Proteomes" id="UP000324748">
    <property type="component" value="Unassembled WGS sequence"/>
</dbReference>
<keyword evidence="4" id="KW-1185">Reference proteome</keyword>
<dbReference type="PANTHER" id="PTHR47332:SF6">
    <property type="entry name" value="SET DOMAIN-CONTAINING PROTEIN"/>
    <property type="match status" value="1"/>
</dbReference>
<keyword evidence="1" id="KW-0732">Signal</keyword>
<proteinExistence type="predicted"/>
<dbReference type="AlphaFoldDB" id="A0A5B0QIF2"/>
<feature type="chain" id="PRO_5022675928" description="SET domain-containing protein" evidence="1">
    <location>
        <begin position="21"/>
        <end position="895"/>
    </location>
</feature>
<protein>
    <recommendedName>
        <fullName evidence="2">SET domain-containing protein</fullName>
    </recommendedName>
</protein>
<evidence type="ECO:0000313" key="4">
    <source>
        <dbReference type="Proteomes" id="UP000324748"/>
    </source>
</evidence>
<dbReference type="SMART" id="SM00317">
    <property type="entry name" value="SET"/>
    <property type="match status" value="1"/>
</dbReference>
<feature type="signal peptide" evidence="1">
    <location>
        <begin position="1"/>
        <end position="20"/>
    </location>
</feature>
<evidence type="ECO:0000313" key="3">
    <source>
        <dbReference type="EMBL" id="KAA1112823.1"/>
    </source>
</evidence>
<dbReference type="CDD" id="cd20071">
    <property type="entry name" value="SET_SMYD"/>
    <property type="match status" value="2"/>
</dbReference>
<dbReference type="PANTHER" id="PTHR47332">
    <property type="entry name" value="SET DOMAIN-CONTAINING PROTEIN 5"/>
    <property type="match status" value="1"/>
</dbReference>
<feature type="domain" description="SET" evidence="2">
    <location>
        <begin position="606"/>
        <end position="757"/>
    </location>
</feature>
<dbReference type="InterPro" id="IPR053185">
    <property type="entry name" value="SET_domain_protein"/>
</dbReference>
<gene>
    <name evidence="3" type="ORF">PGT21_011970</name>
</gene>
<dbReference type="SUPFAM" id="SSF82199">
    <property type="entry name" value="SET domain"/>
    <property type="match status" value="2"/>
</dbReference>
<sequence>MLNRLQALMCISILLNRIHGTPWSVSSDMKLPTLLEKRGLEKESLLHWGDKGKEISTCDFPSHKEKLESSDSSQIQDQVEKVNKELKAIKISAGGEEEKPGKTNAIRDKDTKDIVLGAASIEDRAVSNEAVKDKKLSQHLVYKYDKETPTTNLEEFEQGFYKSTCFLDPDPKGEPEEFCIFINPTINNGQGMVIVAKEEDLKGFIESGLKISHEPPNPNNFKIVEIPEEGVVRPVATRKLEMGDYVQIMSPVALFSWSEDIWRTPFGDSICRQAIDHLPYQTRAAIAHLPGKGKTEDEFILNLSSTHAHTNSFKLGDKEVVYGGIYLKKVPFNHSCRPNTHYYIDPVTQLLHMRAYNSIGIGEELTTSFCSLFSDRETRRKQLQERFGIDCTCSHCLMSTELGELSDKNLLQIRKLRYLFEINDPELSVSEVEELVNLSEKERIPDDIVQSNLIAAKFYNSRQEMQKVKEHAEKSKFYMQFLEPGTNDPCLADLDMLLSKPEQHSSRFLFNGMKGKDSGIFSSSENSRYKYDKEIPTPTLELFDHGFYKSTCFQNPNPSDKTNEYCILINPTFNNNQGCVIISPTNYLKGFFQEHLKMFDNPPEHDAIHIVPVPEKGGMGAVAAQRFETGDSIQQVNPVGLFPFEEPIWKTPFGHSIRRQAINHLPLQTRAAISQLAGEGQTEDEFTSSVIDINGFQAYHNVGDQNLSFSAVYLKASRFNHSCKPNARYYADHKSHILYIKAFKSIEIGEEVTISYCSYDLDQVARRRHLKEYYGIDCTCPHCMMGAEHGKKSDTQIQRIEKLYQLSKESNLPLSEIEEFINLSEEETLPKFIAIAHLNAAKFYNSKKEMHKVREHAEKAKVMSEMSNEFKRLSHAVNDLETLLRDPEKHSSYGI</sequence>
<accession>A0A5B0QIF2</accession>
<comment type="caution">
    <text evidence="3">The sequence shown here is derived from an EMBL/GenBank/DDBJ whole genome shotgun (WGS) entry which is preliminary data.</text>
</comment>
<dbReference type="EMBL" id="VSWC01000015">
    <property type="protein sequence ID" value="KAA1112823.1"/>
    <property type="molecule type" value="Genomic_DNA"/>
</dbReference>
<dbReference type="Gene3D" id="2.170.270.10">
    <property type="entry name" value="SET domain"/>
    <property type="match status" value="2"/>
</dbReference>
<dbReference type="PROSITE" id="PS50280">
    <property type="entry name" value="SET"/>
    <property type="match status" value="2"/>
</dbReference>
<evidence type="ECO:0000259" key="2">
    <source>
        <dbReference type="PROSITE" id="PS50280"/>
    </source>
</evidence>